<keyword evidence="6 11" id="KW-0406">Ion transport</keyword>
<evidence type="ECO:0000256" key="7">
    <source>
        <dbReference type="ARBA" id="ARBA00023136"/>
    </source>
</evidence>
<accession>A0A9D1R0W5</accession>
<evidence type="ECO:0000313" key="13">
    <source>
        <dbReference type="Proteomes" id="UP000824264"/>
    </source>
</evidence>
<feature type="binding site" evidence="11">
    <location>
        <position position="71"/>
    </location>
    <ligand>
        <name>Na(+)</name>
        <dbReference type="ChEBI" id="CHEBI:29101"/>
        <note>structural</note>
    </ligand>
</feature>
<keyword evidence="8 11" id="KW-0407">Ion channel</keyword>
<name>A0A9D1R0W5_9BACT</name>
<keyword evidence="11" id="KW-0479">Metal-binding</keyword>
<dbReference type="Pfam" id="PF02537">
    <property type="entry name" value="CRCB"/>
    <property type="match status" value="1"/>
</dbReference>
<comment type="catalytic activity">
    <reaction evidence="10">
        <text>fluoride(in) = fluoride(out)</text>
        <dbReference type="Rhea" id="RHEA:76159"/>
        <dbReference type="ChEBI" id="CHEBI:17051"/>
    </reaction>
    <physiologicalReaction direction="left-to-right" evidence="10">
        <dbReference type="Rhea" id="RHEA:76160"/>
    </physiologicalReaction>
</comment>
<dbReference type="GO" id="GO:0005886">
    <property type="term" value="C:plasma membrane"/>
    <property type="evidence" value="ECO:0007669"/>
    <property type="project" value="UniProtKB-SubCell"/>
</dbReference>
<keyword evidence="3" id="KW-0997">Cell inner membrane</keyword>
<evidence type="ECO:0000256" key="1">
    <source>
        <dbReference type="ARBA" id="ARBA00004651"/>
    </source>
</evidence>
<dbReference type="PANTHER" id="PTHR28259">
    <property type="entry name" value="FLUORIDE EXPORT PROTEIN 1-RELATED"/>
    <property type="match status" value="1"/>
</dbReference>
<dbReference type="Proteomes" id="UP000824264">
    <property type="component" value="Unassembled WGS sequence"/>
</dbReference>
<dbReference type="InterPro" id="IPR003691">
    <property type="entry name" value="FluC"/>
</dbReference>
<evidence type="ECO:0000256" key="2">
    <source>
        <dbReference type="ARBA" id="ARBA00022475"/>
    </source>
</evidence>
<evidence type="ECO:0000256" key="11">
    <source>
        <dbReference type="HAMAP-Rule" id="MF_00454"/>
    </source>
</evidence>
<evidence type="ECO:0000256" key="8">
    <source>
        <dbReference type="ARBA" id="ARBA00023303"/>
    </source>
</evidence>
<organism evidence="12 13">
    <name type="scientific">Candidatus Bilophila faecipullorum</name>
    <dbReference type="NCBI Taxonomy" id="2838482"/>
    <lineage>
        <taxon>Bacteria</taxon>
        <taxon>Pseudomonadati</taxon>
        <taxon>Thermodesulfobacteriota</taxon>
        <taxon>Desulfovibrionia</taxon>
        <taxon>Desulfovibrionales</taxon>
        <taxon>Desulfovibrionaceae</taxon>
        <taxon>Bilophila</taxon>
    </lineage>
</organism>
<comment type="similarity">
    <text evidence="9 11">Belongs to the fluoride channel Fluc/FEX (TC 1.A.43) family.</text>
</comment>
<evidence type="ECO:0000256" key="4">
    <source>
        <dbReference type="ARBA" id="ARBA00022692"/>
    </source>
</evidence>
<dbReference type="AlphaFoldDB" id="A0A9D1R0W5"/>
<evidence type="ECO:0000256" key="3">
    <source>
        <dbReference type="ARBA" id="ARBA00022519"/>
    </source>
</evidence>
<keyword evidence="7 11" id="KW-0472">Membrane</keyword>
<dbReference type="PANTHER" id="PTHR28259:SF1">
    <property type="entry name" value="FLUORIDE EXPORT PROTEIN 1-RELATED"/>
    <property type="match status" value="1"/>
</dbReference>
<comment type="subcellular location">
    <subcellularLocation>
        <location evidence="1 11">Cell membrane</location>
        <topology evidence="1 11">Multi-pass membrane protein</topology>
    </subcellularLocation>
</comment>
<dbReference type="EMBL" id="DXGI01000408">
    <property type="protein sequence ID" value="HIW79656.1"/>
    <property type="molecule type" value="Genomic_DNA"/>
</dbReference>
<evidence type="ECO:0000256" key="5">
    <source>
        <dbReference type="ARBA" id="ARBA00022989"/>
    </source>
</evidence>
<comment type="activity regulation">
    <text evidence="11">Na(+) is not transported, but it plays an essential structural role and its presence is essential for fluoride channel function.</text>
</comment>
<proteinExistence type="inferred from homology"/>
<dbReference type="GO" id="GO:0046872">
    <property type="term" value="F:metal ion binding"/>
    <property type="evidence" value="ECO:0007669"/>
    <property type="project" value="UniProtKB-KW"/>
</dbReference>
<protein>
    <recommendedName>
        <fullName evidence="11">Fluoride-specific ion channel FluC</fullName>
    </recommendedName>
</protein>
<feature type="transmembrane region" description="Helical" evidence="11">
    <location>
        <begin position="32"/>
        <end position="49"/>
    </location>
</feature>
<evidence type="ECO:0000313" key="12">
    <source>
        <dbReference type="EMBL" id="HIW79656.1"/>
    </source>
</evidence>
<comment type="function">
    <text evidence="11">Fluoride-specific ion channel. Important for reducing fluoride concentration in the cell, thus reducing its toxicity.</text>
</comment>
<keyword evidence="4 11" id="KW-0812">Transmembrane</keyword>
<feature type="binding site" evidence="11">
    <location>
        <position position="74"/>
    </location>
    <ligand>
        <name>Na(+)</name>
        <dbReference type="ChEBI" id="CHEBI:29101"/>
        <note>structural</note>
    </ligand>
</feature>
<evidence type="ECO:0000256" key="6">
    <source>
        <dbReference type="ARBA" id="ARBA00023065"/>
    </source>
</evidence>
<dbReference type="GO" id="GO:0140114">
    <property type="term" value="P:cellular detoxification of fluoride"/>
    <property type="evidence" value="ECO:0007669"/>
    <property type="project" value="UniProtKB-UniRule"/>
</dbReference>
<comment type="caution">
    <text evidence="12">The sequence shown here is derived from an EMBL/GenBank/DDBJ whole genome shotgun (WGS) entry which is preliminary data.</text>
</comment>
<keyword evidence="2 11" id="KW-1003">Cell membrane</keyword>
<evidence type="ECO:0000256" key="10">
    <source>
        <dbReference type="ARBA" id="ARBA00035585"/>
    </source>
</evidence>
<evidence type="ECO:0000256" key="9">
    <source>
        <dbReference type="ARBA" id="ARBA00035120"/>
    </source>
</evidence>
<feature type="transmembrane region" description="Helical" evidence="11">
    <location>
        <begin position="61"/>
        <end position="80"/>
    </location>
</feature>
<dbReference type="HAMAP" id="MF_00454">
    <property type="entry name" value="FluC"/>
    <property type="match status" value="1"/>
</dbReference>
<dbReference type="NCBIfam" id="TIGR00494">
    <property type="entry name" value="crcB"/>
    <property type="match status" value="1"/>
</dbReference>
<gene>
    <name evidence="11 12" type="primary">crcB</name>
    <name evidence="11" type="synonym">fluC</name>
    <name evidence="12" type="ORF">H9874_11020</name>
</gene>
<sequence length="116" mass="11749">MTGLVWVAAGGALGSLCRHAVSRGLAFRFGRAFPYGTLAVNVTGCLLLGEIAGHALNHPSALLFIGTGFLGGLTTFSTFAMDTFAALRDSHPGKALLNVGLNMALGLGAAALGFSL</sequence>
<reference evidence="12" key="1">
    <citation type="journal article" date="2021" name="PeerJ">
        <title>Extensive microbial diversity within the chicken gut microbiome revealed by metagenomics and culture.</title>
        <authorList>
            <person name="Gilroy R."/>
            <person name="Ravi A."/>
            <person name="Getino M."/>
            <person name="Pursley I."/>
            <person name="Horton D.L."/>
            <person name="Alikhan N.F."/>
            <person name="Baker D."/>
            <person name="Gharbi K."/>
            <person name="Hall N."/>
            <person name="Watson M."/>
            <person name="Adriaenssens E.M."/>
            <person name="Foster-Nyarko E."/>
            <person name="Jarju S."/>
            <person name="Secka A."/>
            <person name="Antonio M."/>
            <person name="Oren A."/>
            <person name="Chaudhuri R.R."/>
            <person name="La Ragione R."/>
            <person name="Hildebrand F."/>
            <person name="Pallen M.J."/>
        </authorList>
    </citation>
    <scope>NUCLEOTIDE SEQUENCE</scope>
    <source>
        <strain evidence="12">ChiSxjej5B17-1746</strain>
    </source>
</reference>
<keyword evidence="11" id="KW-0813">Transport</keyword>
<reference evidence="12" key="2">
    <citation type="submission" date="2021-04" db="EMBL/GenBank/DDBJ databases">
        <authorList>
            <person name="Gilroy R."/>
        </authorList>
    </citation>
    <scope>NUCLEOTIDE SEQUENCE</scope>
    <source>
        <strain evidence="12">ChiSxjej5B17-1746</strain>
    </source>
</reference>
<dbReference type="GO" id="GO:0062054">
    <property type="term" value="F:fluoride channel activity"/>
    <property type="evidence" value="ECO:0007669"/>
    <property type="project" value="UniProtKB-UniRule"/>
</dbReference>
<keyword evidence="5 11" id="KW-1133">Transmembrane helix</keyword>
<keyword evidence="11" id="KW-0915">Sodium</keyword>
<feature type="transmembrane region" description="Helical" evidence="11">
    <location>
        <begin position="95"/>
        <end position="114"/>
    </location>
</feature>